<evidence type="ECO:0000259" key="1">
    <source>
        <dbReference type="PROSITE" id="PS50181"/>
    </source>
</evidence>
<organism evidence="2 3">
    <name type="scientific">Eragrostis curvula</name>
    <name type="common">weeping love grass</name>
    <dbReference type="NCBI Taxonomy" id="38414"/>
    <lineage>
        <taxon>Eukaryota</taxon>
        <taxon>Viridiplantae</taxon>
        <taxon>Streptophyta</taxon>
        <taxon>Embryophyta</taxon>
        <taxon>Tracheophyta</taxon>
        <taxon>Spermatophyta</taxon>
        <taxon>Magnoliopsida</taxon>
        <taxon>Liliopsida</taxon>
        <taxon>Poales</taxon>
        <taxon>Poaceae</taxon>
        <taxon>PACMAD clade</taxon>
        <taxon>Chloridoideae</taxon>
        <taxon>Eragrostideae</taxon>
        <taxon>Eragrostidinae</taxon>
        <taxon>Eragrostis</taxon>
    </lineage>
</organism>
<gene>
    <name evidence="2" type="ORF">EJB05_22862</name>
</gene>
<keyword evidence="3" id="KW-1185">Reference proteome</keyword>
<dbReference type="Proteomes" id="UP000324897">
    <property type="component" value="Chromosome 1"/>
</dbReference>
<protein>
    <recommendedName>
        <fullName evidence="1">F-box domain-containing protein</fullName>
    </recommendedName>
</protein>
<proteinExistence type="predicted"/>
<dbReference type="InterPro" id="IPR001810">
    <property type="entry name" value="F-box_dom"/>
</dbReference>
<dbReference type="Gene3D" id="1.20.1280.50">
    <property type="match status" value="1"/>
</dbReference>
<dbReference type="SUPFAM" id="SSF81383">
    <property type="entry name" value="F-box domain"/>
    <property type="match status" value="1"/>
</dbReference>
<dbReference type="PANTHER" id="PTHR32133">
    <property type="entry name" value="OS07G0120400 PROTEIN"/>
    <property type="match status" value="1"/>
</dbReference>
<comment type="caution">
    <text evidence="2">The sequence shown here is derived from an EMBL/GenBank/DDBJ whole genome shotgun (WGS) entry which is preliminary data.</text>
</comment>
<dbReference type="InterPro" id="IPR036047">
    <property type="entry name" value="F-box-like_dom_sf"/>
</dbReference>
<reference evidence="2 3" key="1">
    <citation type="journal article" date="2019" name="Sci. Rep.">
        <title>A high-quality genome of Eragrostis curvula grass provides insights into Poaceae evolution and supports new strategies to enhance forage quality.</title>
        <authorList>
            <person name="Carballo J."/>
            <person name="Santos B.A.C.M."/>
            <person name="Zappacosta D."/>
            <person name="Garbus I."/>
            <person name="Selva J.P."/>
            <person name="Gallo C.A."/>
            <person name="Diaz A."/>
            <person name="Albertini E."/>
            <person name="Caccamo M."/>
            <person name="Echenique V."/>
        </authorList>
    </citation>
    <scope>NUCLEOTIDE SEQUENCE [LARGE SCALE GENOMIC DNA]</scope>
    <source>
        <strain evidence="3">cv. Victoria</strain>
        <tissue evidence="2">Leaf</tissue>
    </source>
</reference>
<dbReference type="PANTHER" id="PTHR32133:SF302">
    <property type="entry name" value="F-BOX DOMAIN CONTAINING PROTEIN, EXPRESSED"/>
    <property type="match status" value="1"/>
</dbReference>
<evidence type="ECO:0000313" key="2">
    <source>
        <dbReference type="EMBL" id="TVU31185.1"/>
    </source>
</evidence>
<feature type="domain" description="F-box" evidence="1">
    <location>
        <begin position="13"/>
        <end position="64"/>
    </location>
</feature>
<feature type="non-terminal residue" evidence="2">
    <location>
        <position position="1"/>
    </location>
</feature>
<sequence>MSDLICRLMQTTPTSLAHLPDELQAEILLRLPSPHQHLLRASQACGLWRRLIRNPVFLRSFRERHNGVPPLNGVFHERSFSCNHRYTPVGEDRSAIFRCPTSLRILDSRHGRVLSVGRAVLFVWDAMAGILEVITMPSDWTACDHYNLNGAVVCTASDDAQGRHGDCRASPFLVVLISGRAPGAFVIVYSSVGREWSQTIWYDGLPMWADVCPRPCVVIRTTLYQPLHGSHTLSFYLETRNFAVVPHPPETRWMDVRIMKLDGTMLGLVVADNAAFSLHLWAREEAGDRWVLRRTVNLDSSSPAADRQFKIR</sequence>
<dbReference type="Gramene" id="TVU31185">
    <property type="protein sequence ID" value="TVU31185"/>
    <property type="gene ID" value="EJB05_22862"/>
</dbReference>
<evidence type="ECO:0000313" key="3">
    <source>
        <dbReference type="Proteomes" id="UP000324897"/>
    </source>
</evidence>
<dbReference type="Pfam" id="PF12937">
    <property type="entry name" value="F-box-like"/>
    <property type="match status" value="1"/>
</dbReference>
<dbReference type="PROSITE" id="PS50181">
    <property type="entry name" value="FBOX"/>
    <property type="match status" value="1"/>
</dbReference>
<accession>A0A5J9V5H8</accession>
<dbReference type="AlphaFoldDB" id="A0A5J9V5H8"/>
<dbReference type="OrthoDB" id="685706at2759"/>
<name>A0A5J9V5H8_9POAL</name>
<dbReference type="EMBL" id="RWGY01000011">
    <property type="protein sequence ID" value="TVU31185.1"/>
    <property type="molecule type" value="Genomic_DNA"/>
</dbReference>